<dbReference type="Proteomes" id="UP000831390">
    <property type="component" value="Chromosome"/>
</dbReference>
<gene>
    <name evidence="1" type="ORF">MTP16_04305</name>
</gene>
<dbReference type="RefSeq" id="WP_243516232.1">
    <property type="nucleotide sequence ID" value="NZ_CP094534.1"/>
</dbReference>
<protein>
    <submittedName>
        <fullName evidence="1">Uncharacterized protein</fullName>
    </submittedName>
</protein>
<dbReference type="EMBL" id="CP094534">
    <property type="protein sequence ID" value="UOE34879.1"/>
    <property type="molecule type" value="Genomic_DNA"/>
</dbReference>
<sequence>MPTDSTLEIYCPHCHWEPDGGAHWQCHCGCSWNTFDTAAVCPRCRYRHRRTWCPTAPGGCGQSSPHIDWYHGLDAQVTEMVEEALTAPVAVCCSQNES</sequence>
<accession>A0ABY4B6T5</accession>
<evidence type="ECO:0000313" key="2">
    <source>
        <dbReference type="Proteomes" id="UP000831390"/>
    </source>
</evidence>
<name>A0ABY4B6T5_9BACT</name>
<evidence type="ECO:0000313" key="1">
    <source>
        <dbReference type="EMBL" id="UOE34879.1"/>
    </source>
</evidence>
<organism evidence="1 2">
    <name type="scientific">Hymenobacter monticola</name>
    <dbReference type="NCBI Taxonomy" id="1705399"/>
    <lineage>
        <taxon>Bacteria</taxon>
        <taxon>Pseudomonadati</taxon>
        <taxon>Bacteroidota</taxon>
        <taxon>Cytophagia</taxon>
        <taxon>Cytophagales</taxon>
        <taxon>Hymenobacteraceae</taxon>
        <taxon>Hymenobacter</taxon>
    </lineage>
</organism>
<keyword evidence="2" id="KW-1185">Reference proteome</keyword>
<reference evidence="1 2" key="1">
    <citation type="submission" date="2022-03" db="EMBL/GenBank/DDBJ databases">
        <title>Hymenobactersp. isolated from the air.</title>
        <authorList>
            <person name="Won M."/>
            <person name="Kwon S.-W."/>
        </authorList>
    </citation>
    <scope>NUCLEOTIDE SEQUENCE [LARGE SCALE GENOMIC DNA]</scope>
    <source>
        <strain evidence="1 2">KACC 22596</strain>
    </source>
</reference>
<proteinExistence type="predicted"/>